<dbReference type="Gene3D" id="1.20.1530.20">
    <property type="match status" value="1"/>
</dbReference>
<evidence type="ECO:0000256" key="4">
    <source>
        <dbReference type="ARBA" id="ARBA00022692"/>
    </source>
</evidence>
<keyword evidence="4 8" id="KW-0812">Transmembrane</keyword>
<dbReference type="Pfam" id="PF00999">
    <property type="entry name" value="Na_H_Exchanger"/>
    <property type="match status" value="1"/>
</dbReference>
<evidence type="ECO:0000256" key="8">
    <source>
        <dbReference type="SAM" id="Phobius"/>
    </source>
</evidence>
<protein>
    <submittedName>
        <fullName evidence="10">Kef-type K+ transport system, membrane component</fullName>
    </submittedName>
</protein>
<feature type="transmembrane region" description="Helical" evidence="8">
    <location>
        <begin position="31"/>
        <end position="49"/>
    </location>
</feature>
<evidence type="ECO:0000256" key="7">
    <source>
        <dbReference type="SAM" id="MobiDB-lite"/>
    </source>
</evidence>
<feature type="transmembrane region" description="Helical" evidence="8">
    <location>
        <begin position="56"/>
        <end position="75"/>
    </location>
</feature>
<feature type="region of interest" description="Disordered" evidence="7">
    <location>
        <begin position="412"/>
        <end position="437"/>
    </location>
</feature>
<feature type="transmembrane region" description="Helical" evidence="8">
    <location>
        <begin position="244"/>
        <end position="277"/>
    </location>
</feature>
<name>A0A075MLU4_9ARCH</name>
<dbReference type="GO" id="GO:0016020">
    <property type="term" value="C:membrane"/>
    <property type="evidence" value="ECO:0007669"/>
    <property type="project" value="UniProtKB-SubCell"/>
</dbReference>
<dbReference type="EMBL" id="CP007174">
    <property type="protein sequence ID" value="AIF82471.1"/>
    <property type="molecule type" value="Genomic_DNA"/>
</dbReference>
<gene>
    <name evidence="10" type="ORF">NTE_00389</name>
</gene>
<comment type="subcellular location">
    <subcellularLocation>
        <location evidence="1">Membrane</location>
        <topology evidence="1">Multi-pass membrane protein</topology>
    </subcellularLocation>
</comment>
<evidence type="ECO:0000313" key="11">
    <source>
        <dbReference type="Proteomes" id="UP000028194"/>
    </source>
</evidence>
<feature type="domain" description="Cation/H+ exchanger transmembrane" evidence="9">
    <location>
        <begin position="39"/>
        <end position="402"/>
    </location>
</feature>
<feature type="transmembrane region" description="Helical" evidence="8">
    <location>
        <begin position="297"/>
        <end position="330"/>
    </location>
</feature>
<dbReference type="PANTHER" id="PTHR42751">
    <property type="entry name" value="SODIUM/HYDROGEN EXCHANGER FAMILY/TRKA DOMAIN PROTEIN"/>
    <property type="match status" value="1"/>
</dbReference>
<evidence type="ECO:0000256" key="3">
    <source>
        <dbReference type="ARBA" id="ARBA00022448"/>
    </source>
</evidence>
<dbReference type="InterPro" id="IPR006153">
    <property type="entry name" value="Cation/H_exchanger_TM"/>
</dbReference>
<feature type="transmembrane region" description="Helical" evidence="8">
    <location>
        <begin position="113"/>
        <end position="131"/>
    </location>
</feature>
<evidence type="ECO:0000313" key="10">
    <source>
        <dbReference type="EMBL" id="AIF82471.1"/>
    </source>
</evidence>
<dbReference type="AlphaFoldDB" id="A0A075MLU4"/>
<feature type="transmembrane region" description="Helical" evidence="8">
    <location>
        <begin position="202"/>
        <end position="224"/>
    </location>
</feature>
<keyword evidence="3" id="KW-0813">Transport</keyword>
<dbReference type="GO" id="GO:1902600">
    <property type="term" value="P:proton transmembrane transport"/>
    <property type="evidence" value="ECO:0007669"/>
    <property type="project" value="InterPro"/>
</dbReference>
<feature type="transmembrane region" description="Helical" evidence="8">
    <location>
        <begin position="143"/>
        <end position="161"/>
    </location>
</feature>
<dbReference type="Proteomes" id="UP000028194">
    <property type="component" value="Chromosome"/>
</dbReference>
<organism evidence="10 11">
    <name type="scientific">Candidatus Nitrososphaera evergladensis SR1</name>
    <dbReference type="NCBI Taxonomy" id="1459636"/>
    <lineage>
        <taxon>Archaea</taxon>
        <taxon>Nitrososphaerota</taxon>
        <taxon>Nitrososphaeria</taxon>
        <taxon>Nitrososphaerales</taxon>
        <taxon>Nitrososphaeraceae</taxon>
        <taxon>Nitrososphaera</taxon>
    </lineage>
</organism>
<evidence type="ECO:0000256" key="1">
    <source>
        <dbReference type="ARBA" id="ARBA00004141"/>
    </source>
</evidence>
<evidence type="ECO:0000256" key="6">
    <source>
        <dbReference type="ARBA" id="ARBA00023136"/>
    </source>
</evidence>
<dbReference type="HOGENOM" id="CLU_005126_1_2_2"/>
<dbReference type="STRING" id="1459636.NTE_00389"/>
<dbReference type="PANTHER" id="PTHR42751:SF3">
    <property type="entry name" value="SODIUM_GLUTAMATE SYMPORTER"/>
    <property type="match status" value="1"/>
</dbReference>
<keyword evidence="11" id="KW-1185">Reference proteome</keyword>
<accession>A0A075MLU4</accession>
<sequence length="437" mass="46314">MQTMIPKFFAYIFNQCYLLLTQMVAEAAQVIQDFAIVMVIASVMALVFYKIKQPMVIGYIAAGMVIGPYTPPFSLISHPEVVNLLAEIGIVLLLFVVGLEYPIAKLRSVGKKALVIAMTEAFGTLALGYVVGQAMGLALFDSLFLALSISVTSTVIVMRVLEELGMLQDKASVLLLGVAVIEDIIIVSILAVLQSVASTGSLSILEIGVSIGLVLAFIGGALFIGSKTVPKFVDLIGRTNHHDLVIVAVLGVAFGLSFIANEIGISVAAGAFFAGVLVAESKSHAVARVLSMPLRDMFAALFFVSVGALMDISLLPLFIAPALILIATSFGSKFATVYFSAKLLRTDKKTSMKAGFALSASGGELALVTAKGGADVGATSAFILPMVGTMTIITTFLSPYVIKFGWKLANSLRGEKKEEEEKEKEEKREEGGDLPPS</sequence>
<keyword evidence="5 8" id="KW-1133">Transmembrane helix</keyword>
<evidence type="ECO:0000256" key="5">
    <source>
        <dbReference type="ARBA" id="ARBA00022989"/>
    </source>
</evidence>
<reference evidence="10 11" key="1">
    <citation type="journal article" date="2014" name="PLoS ONE">
        <title>Genome Sequence of Candidatus Nitrososphaera evergladensis from Group I.1b Enriched from Everglades Soil Reveals Novel Genomic Features of the Ammonia-Oxidizing Archaea.</title>
        <authorList>
            <person name="Zhalnina K.V."/>
            <person name="Dias R."/>
            <person name="Leonard M.T."/>
            <person name="Dorr de Quadros P."/>
            <person name="Camargo F.A."/>
            <person name="Drew J.C."/>
            <person name="Farmerie W.G."/>
            <person name="Daroub S.H."/>
            <person name="Triplett E.W."/>
        </authorList>
    </citation>
    <scope>NUCLEOTIDE SEQUENCE [LARGE SCALE GENOMIC DNA]</scope>
    <source>
        <strain evidence="10 11">SR1</strain>
    </source>
</reference>
<keyword evidence="6 8" id="KW-0472">Membrane</keyword>
<evidence type="ECO:0000259" key="9">
    <source>
        <dbReference type="Pfam" id="PF00999"/>
    </source>
</evidence>
<dbReference type="InterPro" id="IPR038770">
    <property type="entry name" value="Na+/solute_symporter_sf"/>
</dbReference>
<feature type="transmembrane region" description="Helical" evidence="8">
    <location>
        <begin position="173"/>
        <end position="196"/>
    </location>
</feature>
<proteinExistence type="inferred from homology"/>
<dbReference type="KEGG" id="nev:NTE_00389"/>
<dbReference type="eggNOG" id="arCOG01955">
    <property type="taxonomic scope" value="Archaea"/>
</dbReference>
<feature type="transmembrane region" description="Helical" evidence="8">
    <location>
        <begin position="382"/>
        <end position="402"/>
    </location>
</feature>
<comment type="similarity">
    <text evidence="2">Belongs to the monovalent cation:proton antiporter 2 (CPA2) transporter (TC 2.A.37) family.</text>
</comment>
<feature type="transmembrane region" description="Helical" evidence="8">
    <location>
        <begin position="81"/>
        <end position="101"/>
    </location>
</feature>
<dbReference type="GO" id="GO:0015297">
    <property type="term" value="F:antiporter activity"/>
    <property type="evidence" value="ECO:0007669"/>
    <property type="project" value="InterPro"/>
</dbReference>
<evidence type="ECO:0000256" key="2">
    <source>
        <dbReference type="ARBA" id="ARBA00005551"/>
    </source>
</evidence>
<feature type="compositionally biased region" description="Basic and acidic residues" evidence="7">
    <location>
        <begin position="413"/>
        <end position="431"/>
    </location>
</feature>